<evidence type="ECO:0000313" key="2">
    <source>
        <dbReference type="EMBL" id="GBP41429.1"/>
    </source>
</evidence>
<dbReference type="Proteomes" id="UP000299102">
    <property type="component" value="Unassembled WGS sequence"/>
</dbReference>
<evidence type="ECO:0000313" key="3">
    <source>
        <dbReference type="Proteomes" id="UP000299102"/>
    </source>
</evidence>
<gene>
    <name evidence="2" type="ORF">EVAR_36185_1</name>
</gene>
<feature type="compositionally biased region" description="Basic and acidic residues" evidence="1">
    <location>
        <begin position="55"/>
        <end position="66"/>
    </location>
</feature>
<protein>
    <submittedName>
        <fullName evidence="2">Uncharacterized protein</fullName>
    </submittedName>
</protein>
<accession>A0A4C1VTA5</accession>
<reference evidence="2 3" key="1">
    <citation type="journal article" date="2019" name="Commun. Biol.">
        <title>The bagworm genome reveals a unique fibroin gene that provides high tensile strength.</title>
        <authorList>
            <person name="Kono N."/>
            <person name="Nakamura H."/>
            <person name="Ohtoshi R."/>
            <person name="Tomita M."/>
            <person name="Numata K."/>
            <person name="Arakawa K."/>
        </authorList>
    </citation>
    <scope>NUCLEOTIDE SEQUENCE [LARGE SCALE GENOMIC DNA]</scope>
</reference>
<evidence type="ECO:0000256" key="1">
    <source>
        <dbReference type="SAM" id="MobiDB-lite"/>
    </source>
</evidence>
<proteinExistence type="predicted"/>
<comment type="caution">
    <text evidence="2">The sequence shown here is derived from an EMBL/GenBank/DDBJ whole genome shotgun (WGS) entry which is preliminary data.</text>
</comment>
<feature type="region of interest" description="Disordered" evidence="1">
    <location>
        <begin position="19"/>
        <end position="41"/>
    </location>
</feature>
<feature type="region of interest" description="Disordered" evidence="1">
    <location>
        <begin position="53"/>
        <end position="74"/>
    </location>
</feature>
<dbReference type="AlphaFoldDB" id="A0A4C1VTA5"/>
<sequence>MTVVCRGPELTRPPVRRMNRRREESRTQLRHGIAVSRYNGLKSGLPPRITTEWRSSSHETVTERLDLQPYTLAR</sequence>
<name>A0A4C1VTA5_EUMVA</name>
<keyword evidence="3" id="KW-1185">Reference proteome</keyword>
<organism evidence="2 3">
    <name type="scientific">Eumeta variegata</name>
    <name type="common">Bagworm moth</name>
    <name type="synonym">Eumeta japonica</name>
    <dbReference type="NCBI Taxonomy" id="151549"/>
    <lineage>
        <taxon>Eukaryota</taxon>
        <taxon>Metazoa</taxon>
        <taxon>Ecdysozoa</taxon>
        <taxon>Arthropoda</taxon>
        <taxon>Hexapoda</taxon>
        <taxon>Insecta</taxon>
        <taxon>Pterygota</taxon>
        <taxon>Neoptera</taxon>
        <taxon>Endopterygota</taxon>
        <taxon>Lepidoptera</taxon>
        <taxon>Glossata</taxon>
        <taxon>Ditrysia</taxon>
        <taxon>Tineoidea</taxon>
        <taxon>Psychidae</taxon>
        <taxon>Oiketicinae</taxon>
        <taxon>Eumeta</taxon>
    </lineage>
</organism>
<dbReference type="EMBL" id="BGZK01000399">
    <property type="protein sequence ID" value="GBP41429.1"/>
    <property type="molecule type" value="Genomic_DNA"/>
</dbReference>